<feature type="compositionally biased region" description="Pro residues" evidence="1">
    <location>
        <begin position="333"/>
        <end position="344"/>
    </location>
</feature>
<keyword evidence="3" id="KW-1185">Reference proteome</keyword>
<feature type="compositionally biased region" description="Low complexity" evidence="1">
    <location>
        <begin position="94"/>
        <end position="121"/>
    </location>
</feature>
<dbReference type="EMBL" id="KV918974">
    <property type="protein sequence ID" value="OSX73889.1"/>
    <property type="molecule type" value="Genomic_DNA"/>
</dbReference>
<feature type="compositionally biased region" description="Low complexity" evidence="1">
    <location>
        <begin position="274"/>
        <end position="289"/>
    </location>
</feature>
<protein>
    <submittedName>
        <fullName evidence="2">Uncharacterized protein</fullName>
    </submittedName>
</protein>
<feature type="region of interest" description="Disordered" evidence="1">
    <location>
        <begin position="42"/>
        <end position="121"/>
    </location>
</feature>
<accession>A0A1X6NZ48</accession>
<sequence>MEALKTYIRSFKPQPLHQVARTAPPVASLASVANLRAVARVPPTPGEQAMRLADPRRPNSAFNATPLRPSNWVATGSNPPTHHHSRMPPPPFPGASHAPPAGSTGASERGAHAASSGGTAGASAAAFDSQSVRDALLAAQRVIESCAPTSSPERSARPSATSRPATSATGASRNMQARPAARSPAAAASPTTTPLSSATDAQHVASSATTPATPPASARGAMAACPPSAVARAAPLGASPQPAASAPATASPRTVARVAPRPSPGTPGGAPPVRTRCAPPRPASRPASPGRRRPPPTPTAGSQPPLGASPASRSTSPLRTDDQTVGRPGHPLRAPPPYASPPDEPAALLSFARASSPRRTISWADEGGTPVAGGRRSDSAPPRVEGQDGNAREPKDGDGVTVKRPLAAPAVQLVAGGSSGQ</sequence>
<dbReference type="AlphaFoldDB" id="A0A1X6NZ48"/>
<feature type="compositionally biased region" description="Polar residues" evidence="1">
    <location>
        <begin position="147"/>
        <end position="175"/>
    </location>
</feature>
<evidence type="ECO:0000313" key="2">
    <source>
        <dbReference type="EMBL" id="OSX73889.1"/>
    </source>
</evidence>
<dbReference type="Proteomes" id="UP000218209">
    <property type="component" value="Unassembled WGS sequence"/>
</dbReference>
<feature type="compositionally biased region" description="Low complexity" evidence="1">
    <location>
        <begin position="177"/>
        <end position="252"/>
    </location>
</feature>
<name>A0A1X6NZ48_PORUM</name>
<feature type="region of interest" description="Disordered" evidence="1">
    <location>
        <begin position="146"/>
        <end position="421"/>
    </location>
</feature>
<gene>
    <name evidence="2" type="ORF">BU14_0322s0023</name>
</gene>
<reference evidence="2 3" key="1">
    <citation type="submission" date="2017-03" db="EMBL/GenBank/DDBJ databases">
        <title>WGS assembly of Porphyra umbilicalis.</title>
        <authorList>
            <person name="Brawley S.H."/>
            <person name="Blouin N.A."/>
            <person name="Ficko-Blean E."/>
            <person name="Wheeler G.L."/>
            <person name="Lohr M."/>
            <person name="Goodson H.V."/>
            <person name="Jenkins J.W."/>
            <person name="Blaby-Haas C.E."/>
            <person name="Helliwell K.E."/>
            <person name="Chan C."/>
            <person name="Marriage T."/>
            <person name="Bhattacharya D."/>
            <person name="Klein A.S."/>
            <person name="Badis Y."/>
            <person name="Brodie J."/>
            <person name="Cao Y."/>
            <person name="Collen J."/>
            <person name="Dittami S.M."/>
            <person name="Gachon C.M."/>
            <person name="Green B.R."/>
            <person name="Karpowicz S."/>
            <person name="Kim J.W."/>
            <person name="Kudahl U."/>
            <person name="Lin S."/>
            <person name="Michel G."/>
            <person name="Mittag M."/>
            <person name="Olson B.J."/>
            <person name="Pangilinan J."/>
            <person name="Peng Y."/>
            <person name="Qiu H."/>
            <person name="Shu S."/>
            <person name="Singer J.T."/>
            <person name="Smith A.G."/>
            <person name="Sprecher B.N."/>
            <person name="Wagner V."/>
            <person name="Wang W."/>
            <person name="Wang Z.-Y."/>
            <person name="Yan J."/>
            <person name="Yarish C."/>
            <person name="Zoeuner-Riek S."/>
            <person name="Zhuang Y."/>
            <person name="Zou Y."/>
            <person name="Lindquist E.A."/>
            <person name="Grimwood J."/>
            <person name="Barry K."/>
            <person name="Rokhsar D.S."/>
            <person name="Schmutz J."/>
            <person name="Stiller J.W."/>
            <person name="Grossman A.R."/>
            <person name="Prochnik S.E."/>
        </authorList>
    </citation>
    <scope>NUCLEOTIDE SEQUENCE [LARGE SCALE GENOMIC DNA]</scope>
    <source>
        <strain evidence="2">4086291</strain>
    </source>
</reference>
<organism evidence="2 3">
    <name type="scientific">Porphyra umbilicalis</name>
    <name type="common">Purple laver</name>
    <name type="synonym">Red alga</name>
    <dbReference type="NCBI Taxonomy" id="2786"/>
    <lineage>
        <taxon>Eukaryota</taxon>
        <taxon>Rhodophyta</taxon>
        <taxon>Bangiophyceae</taxon>
        <taxon>Bangiales</taxon>
        <taxon>Bangiaceae</taxon>
        <taxon>Porphyra</taxon>
    </lineage>
</organism>
<feature type="non-terminal residue" evidence="2">
    <location>
        <position position="421"/>
    </location>
</feature>
<evidence type="ECO:0000256" key="1">
    <source>
        <dbReference type="SAM" id="MobiDB-lite"/>
    </source>
</evidence>
<evidence type="ECO:0000313" key="3">
    <source>
        <dbReference type="Proteomes" id="UP000218209"/>
    </source>
</evidence>
<proteinExistence type="predicted"/>